<keyword evidence="3" id="KW-1185">Reference proteome</keyword>
<reference evidence="2" key="1">
    <citation type="journal article" date="2016" name="Nat. Genet.">
        <title>A high-quality carrot genome assembly provides new insights into carotenoid accumulation and asterid genome evolution.</title>
        <authorList>
            <person name="Iorizzo M."/>
            <person name="Ellison S."/>
            <person name="Senalik D."/>
            <person name="Zeng P."/>
            <person name="Satapoomin P."/>
            <person name="Huang J."/>
            <person name="Bowman M."/>
            <person name="Iovene M."/>
            <person name="Sanseverino W."/>
            <person name="Cavagnaro P."/>
            <person name="Yildiz M."/>
            <person name="Macko-Podgorni A."/>
            <person name="Moranska E."/>
            <person name="Grzebelus E."/>
            <person name="Grzebelus D."/>
            <person name="Ashrafi H."/>
            <person name="Zheng Z."/>
            <person name="Cheng S."/>
            <person name="Spooner D."/>
            <person name="Van Deynze A."/>
            <person name="Simon P."/>
        </authorList>
    </citation>
    <scope>NUCLEOTIDE SEQUENCE</scope>
    <source>
        <tissue evidence="2">Leaf</tissue>
    </source>
</reference>
<organism evidence="2 3">
    <name type="scientific">Daucus carota subsp. sativus</name>
    <name type="common">Carrot</name>
    <dbReference type="NCBI Taxonomy" id="79200"/>
    <lineage>
        <taxon>Eukaryota</taxon>
        <taxon>Viridiplantae</taxon>
        <taxon>Streptophyta</taxon>
        <taxon>Embryophyta</taxon>
        <taxon>Tracheophyta</taxon>
        <taxon>Spermatophyta</taxon>
        <taxon>Magnoliopsida</taxon>
        <taxon>eudicotyledons</taxon>
        <taxon>Gunneridae</taxon>
        <taxon>Pentapetalae</taxon>
        <taxon>asterids</taxon>
        <taxon>campanulids</taxon>
        <taxon>Apiales</taxon>
        <taxon>Apiaceae</taxon>
        <taxon>Apioideae</taxon>
        <taxon>Scandiceae</taxon>
        <taxon>Daucinae</taxon>
        <taxon>Daucus</taxon>
        <taxon>Daucus sect. Daucus</taxon>
    </lineage>
</organism>
<accession>A0AAF1AR62</accession>
<protein>
    <submittedName>
        <fullName evidence="2">Uncharacterized protein</fullName>
    </submittedName>
</protein>
<reference evidence="2" key="2">
    <citation type="submission" date="2022-03" db="EMBL/GenBank/DDBJ databases">
        <title>Draft title - Genomic analysis of global carrot germplasm unveils the trajectory of domestication and the origin of high carotenoid orange carrot.</title>
        <authorList>
            <person name="Iorizzo M."/>
            <person name="Ellison S."/>
            <person name="Senalik D."/>
            <person name="Macko-Podgorni A."/>
            <person name="Grzebelus D."/>
            <person name="Bostan H."/>
            <person name="Rolling W."/>
            <person name="Curaba J."/>
            <person name="Simon P."/>
        </authorList>
    </citation>
    <scope>NUCLEOTIDE SEQUENCE</scope>
    <source>
        <tissue evidence="2">Leaf</tissue>
    </source>
</reference>
<evidence type="ECO:0000313" key="3">
    <source>
        <dbReference type="Proteomes" id="UP000077755"/>
    </source>
</evidence>
<dbReference type="AlphaFoldDB" id="A0AAF1AR62"/>
<gene>
    <name evidence="2" type="ORF">DCAR_0311448</name>
</gene>
<proteinExistence type="predicted"/>
<dbReference type="Proteomes" id="UP000077755">
    <property type="component" value="Chromosome 3"/>
</dbReference>
<evidence type="ECO:0000313" key="2">
    <source>
        <dbReference type="EMBL" id="WOG92188.1"/>
    </source>
</evidence>
<evidence type="ECO:0000256" key="1">
    <source>
        <dbReference type="SAM" id="MobiDB-lite"/>
    </source>
</evidence>
<name>A0AAF1AR62_DAUCS</name>
<sequence length="101" mass="11230">MSISGTKTAVNGEAAHRESITTAAAQRATSRIAVNDEAVQDHEIPPGFRKLINVRGWTVMDDAYCIFADDYKEKNREKFPPTRSGLGSCSTFARFYLSEQQ</sequence>
<feature type="region of interest" description="Disordered" evidence="1">
    <location>
        <begin position="1"/>
        <end position="23"/>
    </location>
</feature>
<dbReference type="EMBL" id="CP093345">
    <property type="protein sequence ID" value="WOG92188.1"/>
    <property type="molecule type" value="Genomic_DNA"/>
</dbReference>